<gene>
    <name evidence="1" type="ORF">NPIL_22641</name>
</gene>
<dbReference type="AlphaFoldDB" id="A0A8X6I5Y4"/>
<reference evidence="1" key="1">
    <citation type="submission" date="2020-08" db="EMBL/GenBank/DDBJ databases">
        <title>Multicomponent nature underlies the extraordinary mechanical properties of spider dragline silk.</title>
        <authorList>
            <person name="Kono N."/>
            <person name="Nakamura H."/>
            <person name="Mori M."/>
            <person name="Yoshida Y."/>
            <person name="Ohtoshi R."/>
            <person name="Malay A.D."/>
            <person name="Moran D.A.P."/>
            <person name="Tomita M."/>
            <person name="Numata K."/>
            <person name="Arakawa K."/>
        </authorList>
    </citation>
    <scope>NUCLEOTIDE SEQUENCE</scope>
</reference>
<name>A0A8X6I5Y4_NEPPI</name>
<organism evidence="1 2">
    <name type="scientific">Nephila pilipes</name>
    <name type="common">Giant wood spider</name>
    <name type="synonym">Nephila maculata</name>
    <dbReference type="NCBI Taxonomy" id="299642"/>
    <lineage>
        <taxon>Eukaryota</taxon>
        <taxon>Metazoa</taxon>
        <taxon>Ecdysozoa</taxon>
        <taxon>Arthropoda</taxon>
        <taxon>Chelicerata</taxon>
        <taxon>Arachnida</taxon>
        <taxon>Araneae</taxon>
        <taxon>Araneomorphae</taxon>
        <taxon>Entelegynae</taxon>
        <taxon>Araneoidea</taxon>
        <taxon>Nephilidae</taxon>
        <taxon>Nephila</taxon>
    </lineage>
</organism>
<evidence type="ECO:0000313" key="1">
    <source>
        <dbReference type="EMBL" id="GFS32465.1"/>
    </source>
</evidence>
<keyword evidence="2" id="KW-1185">Reference proteome</keyword>
<comment type="caution">
    <text evidence="1">The sequence shown here is derived from an EMBL/GenBank/DDBJ whole genome shotgun (WGS) entry which is preliminary data.</text>
</comment>
<accession>A0A8X6I5Y4</accession>
<sequence length="74" mass="8508">MCLNHPLPSLSKVYYNYLGHTTKTFRYTKKNDTVDHTIKKNCNIFTHADIESQGRIECVTLAVPSTEEGFLFLI</sequence>
<evidence type="ECO:0000313" key="2">
    <source>
        <dbReference type="Proteomes" id="UP000887013"/>
    </source>
</evidence>
<protein>
    <submittedName>
        <fullName evidence="1">Uncharacterized protein</fullName>
    </submittedName>
</protein>
<proteinExistence type="predicted"/>
<dbReference type="Proteomes" id="UP000887013">
    <property type="component" value="Unassembled WGS sequence"/>
</dbReference>
<dbReference type="EMBL" id="BMAW01042085">
    <property type="protein sequence ID" value="GFS32465.1"/>
    <property type="molecule type" value="Genomic_DNA"/>
</dbReference>